<feature type="transmembrane region" description="Helical" evidence="4">
    <location>
        <begin position="79"/>
        <end position="98"/>
    </location>
</feature>
<dbReference type="PROSITE" id="PS50109">
    <property type="entry name" value="HIS_KIN"/>
    <property type="match status" value="1"/>
</dbReference>
<reference evidence="6 7" key="1">
    <citation type="submission" date="2015-05" db="EMBL/GenBank/DDBJ databases">
        <title>Complete genome sequence of Corynebacterium epidermidicanis DSM 45586, isolated from the skin of a dog suffering from pruritus.</title>
        <authorList>
            <person name="Ruckert C."/>
            <person name="Albersmeier A."/>
            <person name="Winkler A."/>
            <person name="Tauch A."/>
        </authorList>
    </citation>
    <scope>NUCLEOTIDE SEQUENCE [LARGE SCALE GENOMIC DNA]</scope>
    <source>
        <strain evidence="6 7">DSM 45586</strain>
    </source>
</reference>
<dbReference type="OrthoDB" id="144293at2"/>
<feature type="transmembrane region" description="Helical" evidence="4">
    <location>
        <begin position="52"/>
        <end position="73"/>
    </location>
</feature>
<evidence type="ECO:0000256" key="3">
    <source>
        <dbReference type="ARBA" id="ARBA00023012"/>
    </source>
</evidence>
<protein>
    <submittedName>
        <fullName evidence="6">Signal transduction histidine kinase</fullName>
    </submittedName>
</protein>
<dbReference type="PANTHER" id="PTHR24421">
    <property type="entry name" value="NITRATE/NITRITE SENSOR PROTEIN NARX-RELATED"/>
    <property type="match status" value="1"/>
</dbReference>
<keyword evidence="2 6" id="KW-0418">Kinase</keyword>
<feature type="domain" description="Histidine kinase" evidence="5">
    <location>
        <begin position="307"/>
        <end position="396"/>
    </location>
</feature>
<dbReference type="Pfam" id="PF02518">
    <property type="entry name" value="HATPase_c"/>
    <property type="match status" value="1"/>
</dbReference>
<name>A0A0G3GQI0_9CORY</name>
<dbReference type="InterPro" id="IPR005467">
    <property type="entry name" value="His_kinase_dom"/>
</dbReference>
<dbReference type="InterPro" id="IPR003594">
    <property type="entry name" value="HATPase_dom"/>
</dbReference>
<feature type="transmembrane region" description="Helical" evidence="4">
    <location>
        <begin position="147"/>
        <end position="169"/>
    </location>
</feature>
<dbReference type="InterPro" id="IPR017205">
    <property type="entry name" value="Sig_transdc_His_kinase_ChrS"/>
</dbReference>
<dbReference type="InterPro" id="IPR050482">
    <property type="entry name" value="Sensor_HK_TwoCompSys"/>
</dbReference>
<proteinExistence type="predicted"/>
<keyword evidence="1" id="KW-0808">Transferase</keyword>
<evidence type="ECO:0000313" key="6">
    <source>
        <dbReference type="EMBL" id="AKK03399.1"/>
    </source>
</evidence>
<dbReference type="Gene3D" id="1.20.5.1930">
    <property type="match status" value="1"/>
</dbReference>
<keyword evidence="4" id="KW-0472">Membrane</keyword>
<evidence type="ECO:0000256" key="2">
    <source>
        <dbReference type="ARBA" id="ARBA00022777"/>
    </source>
</evidence>
<dbReference type="PIRSF" id="PIRSF037434">
    <property type="entry name" value="STHK_ChrS"/>
    <property type="match status" value="1"/>
</dbReference>
<dbReference type="Gene3D" id="3.30.565.10">
    <property type="entry name" value="Histidine kinase-like ATPase, C-terminal domain"/>
    <property type="match status" value="1"/>
</dbReference>
<dbReference type="GO" id="GO:0046983">
    <property type="term" value="F:protein dimerization activity"/>
    <property type="evidence" value="ECO:0007669"/>
    <property type="project" value="InterPro"/>
</dbReference>
<keyword evidence="4" id="KW-1133">Transmembrane helix</keyword>
<dbReference type="GO" id="GO:0016020">
    <property type="term" value="C:membrane"/>
    <property type="evidence" value="ECO:0007669"/>
    <property type="project" value="InterPro"/>
</dbReference>
<dbReference type="SMART" id="SM00387">
    <property type="entry name" value="HATPase_c"/>
    <property type="match status" value="1"/>
</dbReference>
<organism evidence="6 7">
    <name type="scientific">Corynebacterium epidermidicanis</name>
    <dbReference type="NCBI Taxonomy" id="1050174"/>
    <lineage>
        <taxon>Bacteria</taxon>
        <taxon>Bacillati</taxon>
        <taxon>Actinomycetota</taxon>
        <taxon>Actinomycetes</taxon>
        <taxon>Mycobacteriales</taxon>
        <taxon>Corynebacteriaceae</taxon>
        <taxon>Corynebacterium</taxon>
    </lineage>
</organism>
<keyword evidence="3" id="KW-0902">Two-component regulatory system</keyword>
<dbReference type="STRING" id="1050174.CEPID_07745"/>
<dbReference type="PATRIC" id="fig|1050174.4.peg.1558"/>
<dbReference type="Proteomes" id="UP000035368">
    <property type="component" value="Chromosome"/>
</dbReference>
<dbReference type="GO" id="GO:0000155">
    <property type="term" value="F:phosphorelay sensor kinase activity"/>
    <property type="evidence" value="ECO:0007669"/>
    <property type="project" value="InterPro"/>
</dbReference>
<dbReference type="RefSeq" id="WP_052843437.1">
    <property type="nucleotide sequence ID" value="NZ_CP011541.1"/>
</dbReference>
<keyword evidence="4" id="KW-0812">Transmembrane</keyword>
<dbReference type="CDD" id="cd16917">
    <property type="entry name" value="HATPase_UhpB-NarQ-NarX-like"/>
    <property type="match status" value="1"/>
</dbReference>
<evidence type="ECO:0000313" key="7">
    <source>
        <dbReference type="Proteomes" id="UP000035368"/>
    </source>
</evidence>
<dbReference type="AlphaFoldDB" id="A0A0G3GQI0"/>
<dbReference type="EMBL" id="CP011541">
    <property type="protein sequence ID" value="AKK03399.1"/>
    <property type="molecule type" value="Genomic_DNA"/>
</dbReference>
<evidence type="ECO:0000256" key="1">
    <source>
        <dbReference type="ARBA" id="ARBA00022679"/>
    </source>
</evidence>
<gene>
    <name evidence="6" type="ORF">CEPID_07745</name>
</gene>
<dbReference type="Pfam" id="PF07730">
    <property type="entry name" value="HisKA_3"/>
    <property type="match status" value="1"/>
</dbReference>
<dbReference type="KEGG" id="cei:CEPID_07745"/>
<accession>A0A0G3GQI0</accession>
<dbReference type="InterPro" id="IPR036890">
    <property type="entry name" value="HATPase_C_sf"/>
</dbReference>
<evidence type="ECO:0000256" key="4">
    <source>
        <dbReference type="SAM" id="Phobius"/>
    </source>
</evidence>
<dbReference type="PANTHER" id="PTHR24421:SF62">
    <property type="entry name" value="SENSORY TRANSDUCTION HISTIDINE KINASE"/>
    <property type="match status" value="1"/>
</dbReference>
<feature type="transmembrane region" description="Helical" evidence="4">
    <location>
        <begin position="26"/>
        <end position="45"/>
    </location>
</feature>
<feature type="transmembrane region" description="Helical" evidence="4">
    <location>
        <begin position="105"/>
        <end position="135"/>
    </location>
</feature>
<dbReference type="InterPro" id="IPR011712">
    <property type="entry name" value="Sig_transdc_His_kin_sub3_dim/P"/>
</dbReference>
<sequence length="398" mass="42572">MTELLPWEDPKRETPRAPNPQVIANMWQWLHLVLGVLVFALWVLAIVEKHTLIALAAGIAFCAVFAIGEWALAGTRGRRWALIWLGFLATSFLIFVLANPAAAYLAFPLFFVVLHVCGGWRAGAWIACFIAIAVMGQAWHGGLQLGAVIGPVIAGVVVWLLGSGFQLLIEETRAREQAMADLIAARAEATRLARQAGEASERSRLAADIHDTVAQGLSSIQLLLHSAEQRTQDPDLKATLHLARQTAKDNLQETRRIIAALQPAPLTGASLPVALARVASTTPMGSAVDFHIDGTPRPLDDATEASIVRLAQSMLSNVVRHAHATQAAVTLTYGDNEVALDVVDNGVGFDPATIGNSFGLHAASQRVAELGGKLIIESTTEGTTGTGIRIELPTKEQQ</sequence>
<keyword evidence="7" id="KW-1185">Reference proteome</keyword>
<dbReference type="SUPFAM" id="SSF55874">
    <property type="entry name" value="ATPase domain of HSP90 chaperone/DNA topoisomerase II/histidine kinase"/>
    <property type="match status" value="1"/>
</dbReference>
<evidence type="ECO:0000259" key="5">
    <source>
        <dbReference type="PROSITE" id="PS50109"/>
    </source>
</evidence>